<name>A0AAD6Z9T0_9AGAR</name>
<evidence type="ECO:0000313" key="3">
    <source>
        <dbReference type="Proteomes" id="UP001218218"/>
    </source>
</evidence>
<feature type="transmembrane region" description="Helical" evidence="1">
    <location>
        <begin position="9"/>
        <end position="27"/>
    </location>
</feature>
<proteinExistence type="predicted"/>
<keyword evidence="1" id="KW-0812">Transmembrane</keyword>
<accession>A0AAD6Z9T0</accession>
<dbReference type="Proteomes" id="UP001218218">
    <property type="component" value="Unassembled WGS sequence"/>
</dbReference>
<dbReference type="AlphaFoldDB" id="A0AAD6Z9T0"/>
<keyword evidence="1" id="KW-0472">Membrane</keyword>
<sequence length="49" mass="6070">MLHFYRRELLLTWTFIGLLLFYYFGLYSEFDDVLEVDLPPDDTMMEWDV</sequence>
<evidence type="ECO:0000313" key="2">
    <source>
        <dbReference type="EMBL" id="KAJ7312671.1"/>
    </source>
</evidence>
<reference evidence="2" key="1">
    <citation type="submission" date="2023-03" db="EMBL/GenBank/DDBJ databases">
        <title>Massive genome expansion in bonnet fungi (Mycena s.s.) driven by repeated elements and novel gene families across ecological guilds.</title>
        <authorList>
            <consortium name="Lawrence Berkeley National Laboratory"/>
            <person name="Harder C.B."/>
            <person name="Miyauchi S."/>
            <person name="Viragh M."/>
            <person name="Kuo A."/>
            <person name="Thoen E."/>
            <person name="Andreopoulos B."/>
            <person name="Lu D."/>
            <person name="Skrede I."/>
            <person name="Drula E."/>
            <person name="Henrissat B."/>
            <person name="Morin E."/>
            <person name="Kohler A."/>
            <person name="Barry K."/>
            <person name="LaButti K."/>
            <person name="Morin E."/>
            <person name="Salamov A."/>
            <person name="Lipzen A."/>
            <person name="Mereny Z."/>
            <person name="Hegedus B."/>
            <person name="Baldrian P."/>
            <person name="Stursova M."/>
            <person name="Weitz H."/>
            <person name="Taylor A."/>
            <person name="Grigoriev I.V."/>
            <person name="Nagy L.G."/>
            <person name="Martin F."/>
            <person name="Kauserud H."/>
        </authorList>
    </citation>
    <scope>NUCLEOTIDE SEQUENCE</scope>
    <source>
        <strain evidence="2">CBHHK002</strain>
    </source>
</reference>
<evidence type="ECO:0000256" key="1">
    <source>
        <dbReference type="SAM" id="Phobius"/>
    </source>
</evidence>
<dbReference type="EMBL" id="JARIHO010000070">
    <property type="protein sequence ID" value="KAJ7312671.1"/>
    <property type="molecule type" value="Genomic_DNA"/>
</dbReference>
<gene>
    <name evidence="2" type="ORF">DFH08DRAFT_973206</name>
</gene>
<protein>
    <submittedName>
        <fullName evidence="2">Uncharacterized protein</fullName>
    </submittedName>
</protein>
<keyword evidence="1" id="KW-1133">Transmembrane helix</keyword>
<keyword evidence="3" id="KW-1185">Reference proteome</keyword>
<comment type="caution">
    <text evidence="2">The sequence shown here is derived from an EMBL/GenBank/DDBJ whole genome shotgun (WGS) entry which is preliminary data.</text>
</comment>
<organism evidence="2 3">
    <name type="scientific">Mycena albidolilacea</name>
    <dbReference type="NCBI Taxonomy" id="1033008"/>
    <lineage>
        <taxon>Eukaryota</taxon>
        <taxon>Fungi</taxon>
        <taxon>Dikarya</taxon>
        <taxon>Basidiomycota</taxon>
        <taxon>Agaricomycotina</taxon>
        <taxon>Agaricomycetes</taxon>
        <taxon>Agaricomycetidae</taxon>
        <taxon>Agaricales</taxon>
        <taxon>Marasmiineae</taxon>
        <taxon>Mycenaceae</taxon>
        <taxon>Mycena</taxon>
    </lineage>
</organism>